<accession>A0AAW1PLE4</accession>
<evidence type="ECO:0000259" key="2">
    <source>
        <dbReference type="PROSITE" id="PS51163"/>
    </source>
</evidence>
<dbReference type="Pfam" id="PF01300">
    <property type="entry name" value="Sua5_yciO_yrdC"/>
    <property type="match status" value="1"/>
</dbReference>
<dbReference type="GO" id="GO:0003725">
    <property type="term" value="F:double-stranded RNA binding"/>
    <property type="evidence" value="ECO:0007669"/>
    <property type="project" value="InterPro"/>
</dbReference>
<dbReference type="SUPFAM" id="SSF55821">
    <property type="entry name" value="YrdC/RibB"/>
    <property type="match status" value="1"/>
</dbReference>
<dbReference type="Gene3D" id="3.90.870.10">
    <property type="entry name" value="DHBP synthase"/>
    <property type="match status" value="1"/>
</dbReference>
<protein>
    <recommendedName>
        <fullName evidence="1">Threonylcarbamoyl-AMP synthase</fullName>
    </recommendedName>
</protein>
<organism evidence="3 4">
    <name type="scientific">Symbiochloris irregularis</name>
    <dbReference type="NCBI Taxonomy" id="706552"/>
    <lineage>
        <taxon>Eukaryota</taxon>
        <taxon>Viridiplantae</taxon>
        <taxon>Chlorophyta</taxon>
        <taxon>core chlorophytes</taxon>
        <taxon>Trebouxiophyceae</taxon>
        <taxon>Trebouxiales</taxon>
        <taxon>Trebouxiaceae</taxon>
        <taxon>Symbiochloris</taxon>
    </lineage>
</organism>
<name>A0AAW1PLE4_9CHLO</name>
<sequence>MEARLCCRSPERRRGGHHSNRHISCISSADLFRLARQALPGPFTLILRASKELPKQCIDLVSGKSKKRRSVGIRMPKHVITQAVLDQCDRPLLCTSAHVSVDQEGDFEFPDAAVLMDRYADRQLDFVVDAGPQLSEGSTIIDMTGEEPVLVRTGRGDPAMFRLEAVPA</sequence>
<proteinExistence type="predicted"/>
<reference evidence="3 4" key="1">
    <citation type="journal article" date="2024" name="Nat. Commun.">
        <title>Phylogenomics reveals the evolutionary origins of lichenization in chlorophyte algae.</title>
        <authorList>
            <person name="Puginier C."/>
            <person name="Libourel C."/>
            <person name="Otte J."/>
            <person name="Skaloud P."/>
            <person name="Haon M."/>
            <person name="Grisel S."/>
            <person name="Petersen M."/>
            <person name="Berrin J.G."/>
            <person name="Delaux P.M."/>
            <person name="Dal Grande F."/>
            <person name="Keller J."/>
        </authorList>
    </citation>
    <scope>NUCLEOTIDE SEQUENCE [LARGE SCALE GENOMIC DNA]</scope>
    <source>
        <strain evidence="3 4">SAG 2036</strain>
    </source>
</reference>
<keyword evidence="4" id="KW-1185">Reference proteome</keyword>
<evidence type="ECO:0000256" key="1">
    <source>
        <dbReference type="ARBA" id="ARBA00015492"/>
    </source>
</evidence>
<dbReference type="InterPro" id="IPR017945">
    <property type="entry name" value="DHBP_synth_RibB-like_a/b_dom"/>
</dbReference>
<dbReference type="AlphaFoldDB" id="A0AAW1PLE4"/>
<dbReference type="EMBL" id="JALJOQ010000015">
    <property type="protein sequence ID" value="KAK9810645.1"/>
    <property type="molecule type" value="Genomic_DNA"/>
</dbReference>
<dbReference type="Proteomes" id="UP001465755">
    <property type="component" value="Unassembled WGS sequence"/>
</dbReference>
<dbReference type="InterPro" id="IPR052532">
    <property type="entry name" value="SUA5_domain"/>
</dbReference>
<evidence type="ECO:0000313" key="3">
    <source>
        <dbReference type="EMBL" id="KAK9810645.1"/>
    </source>
</evidence>
<evidence type="ECO:0000313" key="4">
    <source>
        <dbReference type="Proteomes" id="UP001465755"/>
    </source>
</evidence>
<dbReference type="PANTHER" id="PTHR42828:SF3">
    <property type="entry name" value="THREONYLCARBAMOYL-AMP SYNTHASE"/>
    <property type="match status" value="1"/>
</dbReference>
<dbReference type="PROSITE" id="PS51163">
    <property type="entry name" value="YRDC"/>
    <property type="match status" value="1"/>
</dbReference>
<dbReference type="PANTHER" id="PTHR42828">
    <property type="entry name" value="DHBP SYNTHASE RIBB-LIKE ALPHA/BETA DOMAIN-CONTAINING PROTEIN"/>
    <property type="match status" value="1"/>
</dbReference>
<comment type="caution">
    <text evidence="3">The sequence shown here is derived from an EMBL/GenBank/DDBJ whole genome shotgun (WGS) entry which is preliminary data.</text>
</comment>
<gene>
    <name evidence="3" type="ORF">WJX73_006989</name>
</gene>
<dbReference type="InterPro" id="IPR006070">
    <property type="entry name" value="Sua5-like_dom"/>
</dbReference>
<feature type="domain" description="YrdC-like" evidence="2">
    <location>
        <begin position="1"/>
        <end position="156"/>
    </location>
</feature>